<sequence>MLLLVVPALGLAAGGWCYFANGHYVETDNAYVKADKTDISAEVAGSGGKGAGERKPARE</sequence>
<organism evidence="1 2">
    <name type="scientific">Raoultella terrigena</name>
    <name type="common">Klebsiella terrigena</name>
    <dbReference type="NCBI Taxonomy" id="577"/>
    <lineage>
        <taxon>Bacteria</taxon>
        <taxon>Pseudomonadati</taxon>
        <taxon>Pseudomonadota</taxon>
        <taxon>Gammaproteobacteria</taxon>
        <taxon>Enterobacterales</taxon>
        <taxon>Enterobacteriaceae</taxon>
        <taxon>Klebsiella/Raoultella group</taxon>
        <taxon>Raoultella</taxon>
    </lineage>
</organism>
<dbReference type="AlphaFoldDB" id="A0A4U9D7F4"/>
<accession>A0A4U9D7F4</accession>
<evidence type="ECO:0000313" key="2">
    <source>
        <dbReference type="Proteomes" id="UP000339249"/>
    </source>
</evidence>
<name>A0A4U9D7F4_RAOTE</name>
<protein>
    <submittedName>
        <fullName evidence="1">Efflux pump membrane protein</fullName>
    </submittedName>
</protein>
<reference evidence="1 2" key="1">
    <citation type="submission" date="2019-04" db="EMBL/GenBank/DDBJ databases">
        <authorList>
            <consortium name="Pathogen Informatics"/>
        </authorList>
    </citation>
    <scope>NUCLEOTIDE SEQUENCE [LARGE SCALE GENOMIC DNA]</scope>
    <source>
        <strain evidence="1 2">NCTC9185</strain>
    </source>
</reference>
<dbReference type="EMBL" id="CABDVU010000001">
    <property type="protein sequence ID" value="VTN11743.1"/>
    <property type="molecule type" value="Genomic_DNA"/>
</dbReference>
<gene>
    <name evidence="1" type="ORF">NCTC9185_03702</name>
</gene>
<proteinExistence type="predicted"/>
<dbReference type="Proteomes" id="UP000339249">
    <property type="component" value="Unassembled WGS sequence"/>
</dbReference>
<evidence type="ECO:0000313" key="1">
    <source>
        <dbReference type="EMBL" id="VTN11743.1"/>
    </source>
</evidence>